<organism evidence="1">
    <name type="scientific">freshwater metagenome</name>
    <dbReference type="NCBI Taxonomy" id="449393"/>
    <lineage>
        <taxon>unclassified sequences</taxon>
        <taxon>metagenomes</taxon>
        <taxon>ecological metagenomes</taxon>
    </lineage>
</organism>
<evidence type="ECO:0000313" key="1">
    <source>
        <dbReference type="EMBL" id="CAB4931924.1"/>
    </source>
</evidence>
<name>A0A6J7INV8_9ZZZZ</name>
<accession>A0A6J7INV8</accession>
<dbReference type="EMBL" id="CAFBNF010000017">
    <property type="protein sequence ID" value="CAB4931924.1"/>
    <property type="molecule type" value="Genomic_DNA"/>
</dbReference>
<proteinExistence type="predicted"/>
<reference evidence="1" key="1">
    <citation type="submission" date="2020-05" db="EMBL/GenBank/DDBJ databases">
        <authorList>
            <person name="Chiriac C."/>
            <person name="Salcher M."/>
            <person name="Ghai R."/>
            <person name="Kavagutti S V."/>
        </authorList>
    </citation>
    <scope>NUCLEOTIDE SEQUENCE</scope>
</reference>
<dbReference type="AlphaFoldDB" id="A0A6J7INV8"/>
<sequence length="64" mass="6904">MPPTMTPREVRALLEELATRIDDAAIVAGIRVVGGAALSILDHDRRSPSATARVQHWLDGRATT</sequence>
<protein>
    <submittedName>
        <fullName evidence="1">Unannotated protein</fullName>
    </submittedName>
</protein>
<gene>
    <name evidence="1" type="ORF">UFOPK3773_00300</name>
</gene>